<gene>
    <name evidence="3" type="ORF">HNY73_001413</name>
</gene>
<comment type="caution">
    <text evidence="3">The sequence shown here is derived from an EMBL/GenBank/DDBJ whole genome shotgun (WGS) entry which is preliminary data.</text>
</comment>
<feature type="domain" description="Mutator-like transposase" evidence="2">
    <location>
        <begin position="177"/>
        <end position="290"/>
    </location>
</feature>
<evidence type="ECO:0000259" key="2">
    <source>
        <dbReference type="Pfam" id="PF20700"/>
    </source>
</evidence>
<reference evidence="3" key="1">
    <citation type="journal article" date="2020" name="bioRxiv">
        <title>Chromosome-level reference genome of the European wasp spider Argiope bruennichi: a resource for studies on range expansion and evolutionary adaptation.</title>
        <authorList>
            <person name="Sheffer M.M."/>
            <person name="Hoppe A."/>
            <person name="Krehenwinkel H."/>
            <person name="Uhl G."/>
            <person name="Kuss A.W."/>
            <person name="Jensen L."/>
            <person name="Jensen C."/>
            <person name="Gillespie R.G."/>
            <person name="Hoff K.J."/>
            <person name="Prost S."/>
        </authorList>
    </citation>
    <scope>NUCLEOTIDE SEQUENCE</scope>
</reference>
<reference evidence="3" key="2">
    <citation type="submission" date="2020-06" db="EMBL/GenBank/DDBJ databases">
        <authorList>
            <person name="Sheffer M."/>
        </authorList>
    </citation>
    <scope>NUCLEOTIDE SEQUENCE</scope>
</reference>
<feature type="region of interest" description="Disordered" evidence="1">
    <location>
        <begin position="51"/>
        <end position="115"/>
    </location>
</feature>
<name>A0A8T0G5F4_ARGBR</name>
<keyword evidence="4" id="KW-1185">Reference proteome</keyword>
<dbReference type="Pfam" id="PF20700">
    <property type="entry name" value="Mutator"/>
    <property type="match status" value="1"/>
</dbReference>
<evidence type="ECO:0000313" key="3">
    <source>
        <dbReference type="EMBL" id="KAF8797109.1"/>
    </source>
</evidence>
<protein>
    <recommendedName>
        <fullName evidence="2">Mutator-like transposase domain-containing protein</fullName>
    </recommendedName>
</protein>
<proteinExistence type="predicted"/>
<accession>A0A8T0G5F4</accession>
<dbReference type="InterPro" id="IPR049012">
    <property type="entry name" value="Mutator_transp_dom"/>
</dbReference>
<feature type="compositionally biased region" description="Basic and acidic residues" evidence="1">
    <location>
        <begin position="88"/>
        <end position="106"/>
    </location>
</feature>
<evidence type="ECO:0000256" key="1">
    <source>
        <dbReference type="SAM" id="MobiDB-lite"/>
    </source>
</evidence>
<feature type="compositionally biased region" description="Acidic residues" evidence="1">
    <location>
        <begin position="68"/>
        <end position="87"/>
    </location>
</feature>
<feature type="region of interest" description="Disordered" evidence="1">
    <location>
        <begin position="1"/>
        <end position="38"/>
    </location>
</feature>
<sequence length="294" mass="33330">MSDQKEANTAATIENDVTDATVKENTTEDETNTDVEQITGTVAAAGIETKIEHYQSKRSERRHYKEADEIEDVSVEENASDNGEAEIDVEKTTKEEVEPKTDDDKSKRNRRHFPGSTTTAMKFFRRKAKQICFEKTSPDEPGETLCVSNQNHQTSKDITLIGRRRIDVGYFFSRLRQIDNQGLFSCSLENMIVVYEIRKGLRTGIELKCSMCFFTEIIWSENSNSRKMPVNTAAVSDIMATGGGYSNLEDILSAQDIPSMTSCTFQMEHDRISAAWEEMATKEMHDAAMEDVWR</sequence>
<evidence type="ECO:0000313" key="4">
    <source>
        <dbReference type="Proteomes" id="UP000807504"/>
    </source>
</evidence>
<dbReference type="EMBL" id="JABXBU010000001">
    <property type="protein sequence ID" value="KAF8797109.1"/>
    <property type="molecule type" value="Genomic_DNA"/>
</dbReference>
<feature type="compositionally biased region" description="Basic and acidic residues" evidence="1">
    <location>
        <begin position="51"/>
        <end position="67"/>
    </location>
</feature>
<dbReference type="Proteomes" id="UP000807504">
    <property type="component" value="Unassembled WGS sequence"/>
</dbReference>
<organism evidence="3 4">
    <name type="scientific">Argiope bruennichi</name>
    <name type="common">Wasp spider</name>
    <name type="synonym">Aranea bruennichi</name>
    <dbReference type="NCBI Taxonomy" id="94029"/>
    <lineage>
        <taxon>Eukaryota</taxon>
        <taxon>Metazoa</taxon>
        <taxon>Ecdysozoa</taxon>
        <taxon>Arthropoda</taxon>
        <taxon>Chelicerata</taxon>
        <taxon>Arachnida</taxon>
        <taxon>Araneae</taxon>
        <taxon>Araneomorphae</taxon>
        <taxon>Entelegynae</taxon>
        <taxon>Araneoidea</taxon>
        <taxon>Araneidae</taxon>
        <taxon>Argiope</taxon>
    </lineage>
</organism>
<dbReference type="AlphaFoldDB" id="A0A8T0G5F4"/>